<keyword evidence="8" id="KW-1185">Reference proteome</keyword>
<dbReference type="FunFam" id="3.10.310.10:FF:000012">
    <property type="entry name" value="4-hydroxyproline 2-epimerase"/>
    <property type="match status" value="1"/>
</dbReference>
<accession>A0A2U3N0C8</accession>
<protein>
    <recommendedName>
        <fullName evidence="6">4-hydroxyproline 2-epimerase</fullName>
        <ecNumber evidence="4">5.1.1.8</ecNumber>
    </recommendedName>
</protein>
<evidence type="ECO:0000256" key="4">
    <source>
        <dbReference type="ARBA" id="ARBA00039135"/>
    </source>
</evidence>
<dbReference type="EMBL" id="OOGT01000105">
    <property type="protein sequence ID" value="SPL71104.1"/>
    <property type="molecule type" value="Genomic_DNA"/>
</dbReference>
<evidence type="ECO:0000256" key="5">
    <source>
        <dbReference type="ARBA" id="ARBA00058406"/>
    </source>
</evidence>
<dbReference type="Proteomes" id="UP000245974">
    <property type="component" value="Unassembled WGS sequence"/>
</dbReference>
<dbReference type="Gene3D" id="3.10.310.10">
    <property type="entry name" value="Diaminopimelate Epimerase, Chain A, domain 1"/>
    <property type="match status" value="2"/>
</dbReference>
<dbReference type="PANTHER" id="PTHR33442:SF1">
    <property type="entry name" value="TRANS-3-HYDROXY-L-PROLINE DEHYDRATASE"/>
    <property type="match status" value="1"/>
</dbReference>
<comment type="function">
    <text evidence="5">Catalyzes the epimerization of trans-4-hydroxy-L-proline (t4LHyp) to cis-4-hydroxy-D-proline (c4DHyp). Is likely involved in a degradation pathway that converts t4LHyp to alpha-ketoglutarate. Displays no proline racemase activity.</text>
</comment>
<dbReference type="SFLD" id="SFLDS00028">
    <property type="entry name" value="Proline_Racemase"/>
    <property type="match status" value="1"/>
</dbReference>
<dbReference type="EC" id="5.1.1.8" evidence="4"/>
<comment type="catalytic activity">
    <reaction evidence="3">
        <text>trans-4-hydroxy-L-proline = cis-4-hydroxy-D-proline</text>
        <dbReference type="Rhea" id="RHEA:21152"/>
        <dbReference type="ChEBI" id="CHEBI:57690"/>
        <dbReference type="ChEBI" id="CHEBI:58375"/>
        <dbReference type="EC" id="5.1.1.8"/>
    </reaction>
</comment>
<keyword evidence="2 7" id="KW-0413">Isomerase</keyword>
<dbReference type="Pfam" id="PF05544">
    <property type="entry name" value="Pro_racemase"/>
    <property type="match status" value="1"/>
</dbReference>
<sequence length="310" mass="33805">MKTVKILDSHTGGEPTRVVLDGFPDLGRGDMQSRRKILSEQYDQYRTAVMLEPRGNDVLVGALLCEPVNPKASAGVIFFNNSGYLGMCGHGTIGLVVTLAHLGKIQAGTHIIETPVGDIEATLHEDHSVSVRNVPSYRYQKAVEVDVPAYGKVVGDIAWGGNWFFLVSEHGQKVASDNLEQLTDYAWAIRQALSKQKITAKDGQEIDHIELFTHSEQADSKSFVLCPGKAYDRSPCGTGTSAKVACLAAEGKLGASELWRQESIIGSQFIASYEQGDGYIIPTIRGEAYISAETTLIMDERDPYAWGIQL</sequence>
<proteinExistence type="inferred from homology"/>
<comment type="similarity">
    <text evidence="1">Belongs to the proline racemase family.</text>
</comment>
<dbReference type="PANTHER" id="PTHR33442">
    <property type="entry name" value="TRANS-3-HYDROXY-L-PROLINE DEHYDRATASE"/>
    <property type="match status" value="1"/>
</dbReference>
<name>A0A2U3N0C8_9GAMM</name>
<reference evidence="8" key="1">
    <citation type="submission" date="2018-03" db="EMBL/GenBank/DDBJ databases">
        <authorList>
            <person name="Blom J."/>
        </authorList>
    </citation>
    <scope>NUCLEOTIDE SEQUENCE [LARGE SCALE GENOMIC DNA]</scope>
    <source>
        <strain evidence="8">KPC-SM-21</strain>
    </source>
</reference>
<dbReference type="SUPFAM" id="SSF54506">
    <property type="entry name" value="Diaminopimelate epimerase-like"/>
    <property type="match status" value="1"/>
</dbReference>
<dbReference type="GO" id="GO:0047580">
    <property type="term" value="F:4-hydroxyproline epimerase activity"/>
    <property type="evidence" value="ECO:0007669"/>
    <property type="project" value="UniProtKB-EC"/>
</dbReference>
<organism evidence="7 8">
    <name type="scientific">Acinetobacter stercoris</name>
    <dbReference type="NCBI Taxonomy" id="2126983"/>
    <lineage>
        <taxon>Bacteria</taxon>
        <taxon>Pseudomonadati</taxon>
        <taxon>Pseudomonadota</taxon>
        <taxon>Gammaproteobacteria</taxon>
        <taxon>Moraxellales</taxon>
        <taxon>Moraxellaceae</taxon>
        <taxon>Acinetobacter</taxon>
    </lineage>
</organism>
<dbReference type="OrthoDB" id="181267at2"/>
<evidence type="ECO:0000313" key="8">
    <source>
        <dbReference type="Proteomes" id="UP000245974"/>
    </source>
</evidence>
<evidence type="ECO:0000256" key="3">
    <source>
        <dbReference type="ARBA" id="ARBA00035826"/>
    </source>
</evidence>
<dbReference type="InParanoid" id="A0A2U3N0C8"/>
<dbReference type="AlphaFoldDB" id="A0A2U3N0C8"/>
<dbReference type="PIRSF" id="PIRSF029792">
    <property type="entry name" value="Pro_racemase"/>
    <property type="match status" value="1"/>
</dbReference>
<gene>
    <name evidence="7" type="ORF">KPC_2282</name>
</gene>
<dbReference type="RefSeq" id="WP_121974549.1">
    <property type="nucleotide sequence ID" value="NZ_OOGT01000105.1"/>
</dbReference>
<dbReference type="InterPro" id="IPR008794">
    <property type="entry name" value="Pro_racemase_fam"/>
</dbReference>
<evidence type="ECO:0000256" key="1">
    <source>
        <dbReference type="ARBA" id="ARBA00007529"/>
    </source>
</evidence>
<evidence type="ECO:0000256" key="6">
    <source>
        <dbReference type="ARBA" id="ARBA00067395"/>
    </source>
</evidence>
<evidence type="ECO:0000256" key="2">
    <source>
        <dbReference type="ARBA" id="ARBA00023235"/>
    </source>
</evidence>
<dbReference type="NCBIfam" id="NF010577">
    <property type="entry name" value="PRK13970.1"/>
    <property type="match status" value="1"/>
</dbReference>
<evidence type="ECO:0000313" key="7">
    <source>
        <dbReference type="EMBL" id="SPL71104.1"/>
    </source>
</evidence>